<protein>
    <submittedName>
        <fullName evidence="6">Maleylacetate reductase</fullName>
    </submittedName>
</protein>
<keyword evidence="3" id="KW-0520">NAD</keyword>
<evidence type="ECO:0000256" key="2">
    <source>
        <dbReference type="ARBA" id="ARBA00023002"/>
    </source>
</evidence>
<gene>
    <name evidence="6" type="ORF">HN018_04185</name>
</gene>
<dbReference type="EMBL" id="CP053708">
    <property type="protein sequence ID" value="QKE92426.1"/>
    <property type="molecule type" value="Genomic_DNA"/>
</dbReference>
<dbReference type="CDD" id="cd08177">
    <property type="entry name" value="MAR"/>
    <property type="match status" value="1"/>
</dbReference>
<dbReference type="GO" id="GO:0018506">
    <property type="term" value="F:maleylacetate reductase activity"/>
    <property type="evidence" value="ECO:0007669"/>
    <property type="project" value="InterPro"/>
</dbReference>
<dbReference type="PANTHER" id="PTHR11496:SF102">
    <property type="entry name" value="ALCOHOL DEHYDROGENASE 4"/>
    <property type="match status" value="1"/>
</dbReference>
<keyword evidence="7" id="KW-1185">Reference proteome</keyword>
<keyword evidence="2" id="KW-0560">Oxidoreductase</keyword>
<sequence>MRVLFGDGTIAQLGEEAARLGMRRPLVLSTPEQQTQAQEILTLLGDASSGGFFGATMHTPVAVTEQAMAVVAERRSDGLIAFGGGSTTGLSKAIALRTDLPQIAIPTTYAGSEMTPILGETRDGEKHTLRSEKVLPETTIYDVAYTIGLPPAMSATSGLNAMAHAIEALYARDRNPIISLMAETAIGSLVHALPAILARPDDRAARTEALYGAWLCGITLGAVEMGLHHKLCHTLGGSFDLPHAPTHSVVLPYALAYNTAAAPEAVAVLRRVFGQDDVAVALHEFGRRIGAPSSLSSLGLRESDLDRAADLATARPYPNPRVLDRTSIRALLDDAYHGRAPGTSAGTAG</sequence>
<evidence type="ECO:0000259" key="4">
    <source>
        <dbReference type="Pfam" id="PF00465"/>
    </source>
</evidence>
<dbReference type="Pfam" id="PF00465">
    <property type="entry name" value="Fe-ADH"/>
    <property type="match status" value="1"/>
</dbReference>
<dbReference type="Gene3D" id="3.40.50.1970">
    <property type="match status" value="1"/>
</dbReference>
<evidence type="ECO:0000313" key="6">
    <source>
        <dbReference type="EMBL" id="QKE92426.1"/>
    </source>
</evidence>
<dbReference type="PANTHER" id="PTHR11496">
    <property type="entry name" value="ALCOHOL DEHYDROGENASE"/>
    <property type="match status" value="1"/>
</dbReference>
<reference evidence="6 7" key="1">
    <citation type="journal article" date="2014" name="World J. Microbiol. Biotechnol.">
        <title>Biodiversity and physiological characteristics of Antarctic and Arctic lichens-associated bacteria.</title>
        <authorList>
            <person name="Lee Y.M."/>
            <person name="Kim E.H."/>
            <person name="Lee H.K."/>
            <person name="Hong S.G."/>
        </authorList>
    </citation>
    <scope>NUCLEOTIDE SEQUENCE [LARGE SCALE GENOMIC DNA]</scope>
    <source>
        <strain evidence="6 7">PAMC 26569</strain>
    </source>
</reference>
<organism evidence="6 7">
    <name type="scientific">Lichenicola cladoniae</name>
    <dbReference type="NCBI Taxonomy" id="1484109"/>
    <lineage>
        <taxon>Bacteria</taxon>
        <taxon>Pseudomonadati</taxon>
        <taxon>Pseudomonadota</taxon>
        <taxon>Alphaproteobacteria</taxon>
        <taxon>Acetobacterales</taxon>
        <taxon>Acetobacteraceae</taxon>
        <taxon>Lichenicola</taxon>
    </lineage>
</organism>
<dbReference type="GO" id="GO:0046872">
    <property type="term" value="F:metal ion binding"/>
    <property type="evidence" value="ECO:0007669"/>
    <property type="project" value="InterPro"/>
</dbReference>
<dbReference type="Gene3D" id="1.20.1090.10">
    <property type="entry name" value="Dehydroquinate synthase-like - alpha domain"/>
    <property type="match status" value="1"/>
</dbReference>
<dbReference type="GO" id="GO:0004022">
    <property type="term" value="F:alcohol dehydrogenase (NAD+) activity"/>
    <property type="evidence" value="ECO:0007669"/>
    <property type="project" value="TreeGrafter"/>
</dbReference>
<feature type="domain" description="Alcohol dehydrogenase iron-type/glycerol dehydrogenase GldA" evidence="4">
    <location>
        <begin position="2"/>
        <end position="142"/>
    </location>
</feature>
<dbReference type="InterPro" id="IPR001670">
    <property type="entry name" value="ADH_Fe/GldA"/>
</dbReference>
<evidence type="ECO:0000256" key="1">
    <source>
        <dbReference type="ARBA" id="ARBA00007358"/>
    </source>
</evidence>
<dbReference type="SUPFAM" id="SSF56796">
    <property type="entry name" value="Dehydroquinate synthase-like"/>
    <property type="match status" value="1"/>
</dbReference>
<accession>A0A6M8HW13</accession>
<dbReference type="Pfam" id="PF25137">
    <property type="entry name" value="ADH_Fe_C"/>
    <property type="match status" value="1"/>
</dbReference>
<evidence type="ECO:0000259" key="5">
    <source>
        <dbReference type="Pfam" id="PF25137"/>
    </source>
</evidence>
<dbReference type="InterPro" id="IPR034786">
    <property type="entry name" value="MAR"/>
</dbReference>
<name>A0A6M8HW13_9PROT</name>
<dbReference type="KEGG" id="lck:HN018_04185"/>
<dbReference type="AlphaFoldDB" id="A0A6M8HW13"/>
<comment type="similarity">
    <text evidence="1">Belongs to the iron-containing alcohol dehydrogenase family.</text>
</comment>
<evidence type="ECO:0000256" key="3">
    <source>
        <dbReference type="ARBA" id="ARBA00023027"/>
    </source>
</evidence>
<dbReference type="InterPro" id="IPR056798">
    <property type="entry name" value="ADH_Fe_C"/>
</dbReference>
<proteinExistence type="inferred from homology"/>
<evidence type="ECO:0000313" key="7">
    <source>
        <dbReference type="Proteomes" id="UP000500767"/>
    </source>
</evidence>
<dbReference type="InterPro" id="IPR039697">
    <property type="entry name" value="Alcohol_dehydrogenase_Fe"/>
</dbReference>
<dbReference type="Proteomes" id="UP000500767">
    <property type="component" value="Chromosome"/>
</dbReference>
<feature type="domain" description="Fe-containing alcohol dehydrogenase-like C-terminal" evidence="5">
    <location>
        <begin position="155"/>
        <end position="336"/>
    </location>
</feature>